<dbReference type="PANTHER" id="PTHR44027:SF7">
    <property type="entry name" value="DNAJ HOMOLOG SUBFAMILY C MEMBER 5 HOMOLOG"/>
    <property type="match status" value="1"/>
</dbReference>
<dbReference type="PROSITE" id="PS50076">
    <property type="entry name" value="DNAJ_2"/>
    <property type="match status" value="1"/>
</dbReference>
<sequence>MTSTTNRSGDNPARRLSATGDSLYIILGIEKSAAPEDIKRSYRKLALKYHPDKNPDNPEAVEKFKDINRAHSILSDETKRKLYDSYGSMGLYLAEQLGEENVGAYYLITSGWCKGILLTCGILTCCYFCCCCFCCCFNFCCGRCKPKQPDENFTFNPDDIKEEETAELRDNAQWGNGTEAGTAPVTSQPGQAADPWGERSSKPIIAMPPPPTSSVNEGTNLTGTRHSSYQ</sequence>
<feature type="region of interest" description="Disordered" evidence="6">
    <location>
        <begin position="172"/>
        <end position="230"/>
    </location>
</feature>
<dbReference type="FunFam" id="1.10.287.110:FF:000017">
    <property type="entry name" value="dnaJ homolog subfamily C member 5"/>
    <property type="match status" value="1"/>
</dbReference>
<feature type="compositionally biased region" description="Polar residues" evidence="6">
    <location>
        <begin position="213"/>
        <end position="230"/>
    </location>
</feature>
<dbReference type="Gene3D" id="1.10.287.110">
    <property type="entry name" value="DnaJ domain"/>
    <property type="match status" value="1"/>
</dbReference>
<keyword evidence="9" id="KW-1185">Reference proteome</keyword>
<keyword evidence="3" id="KW-0564">Palmitate</keyword>
<evidence type="ECO:0000256" key="3">
    <source>
        <dbReference type="ARBA" id="ARBA00023139"/>
    </source>
</evidence>
<feature type="domain" description="J" evidence="7">
    <location>
        <begin position="22"/>
        <end position="87"/>
    </location>
</feature>
<evidence type="ECO:0000259" key="7">
    <source>
        <dbReference type="PROSITE" id="PS50076"/>
    </source>
</evidence>
<evidence type="ECO:0000256" key="4">
    <source>
        <dbReference type="ARBA" id="ARBA00023186"/>
    </source>
</evidence>
<dbReference type="Pfam" id="PF00226">
    <property type="entry name" value="DnaJ"/>
    <property type="match status" value="1"/>
</dbReference>
<evidence type="ECO:0000256" key="5">
    <source>
        <dbReference type="ARBA" id="ARBA00023288"/>
    </source>
</evidence>
<dbReference type="CDD" id="cd06257">
    <property type="entry name" value="DnaJ"/>
    <property type="match status" value="1"/>
</dbReference>
<dbReference type="InterPro" id="IPR051434">
    <property type="entry name" value="DnaJ_C_subfamily_member5"/>
</dbReference>
<dbReference type="GO" id="GO:0005737">
    <property type="term" value="C:cytoplasm"/>
    <property type="evidence" value="ECO:0007669"/>
    <property type="project" value="UniProtKB-ARBA"/>
</dbReference>
<accession>A0A9Q0RMJ4</accession>
<evidence type="ECO:0000313" key="9">
    <source>
        <dbReference type="Proteomes" id="UP001142055"/>
    </source>
</evidence>
<keyword evidence="5" id="KW-0449">Lipoprotein</keyword>
<protein>
    <recommendedName>
        <fullName evidence="7">J domain-containing protein</fullName>
    </recommendedName>
</protein>
<keyword evidence="4" id="KW-0143">Chaperone</keyword>
<dbReference type="PANTHER" id="PTHR44027">
    <property type="entry name" value="DNAJ HOMOLOG SUBFAMILY C MEMBER 5 HOMOLOG"/>
    <property type="match status" value="1"/>
</dbReference>
<gene>
    <name evidence="8" type="ORF">RDWZM_005598</name>
</gene>
<organism evidence="8 9">
    <name type="scientific">Blomia tropicalis</name>
    <name type="common">Mite</name>
    <dbReference type="NCBI Taxonomy" id="40697"/>
    <lineage>
        <taxon>Eukaryota</taxon>
        <taxon>Metazoa</taxon>
        <taxon>Ecdysozoa</taxon>
        <taxon>Arthropoda</taxon>
        <taxon>Chelicerata</taxon>
        <taxon>Arachnida</taxon>
        <taxon>Acari</taxon>
        <taxon>Acariformes</taxon>
        <taxon>Sarcoptiformes</taxon>
        <taxon>Astigmata</taxon>
        <taxon>Glycyphagoidea</taxon>
        <taxon>Echimyopodidae</taxon>
        <taxon>Blomia</taxon>
    </lineage>
</organism>
<comment type="subcellular location">
    <subcellularLocation>
        <location evidence="1">Membrane</location>
        <topology evidence="1">Lipid-anchor</topology>
    </subcellularLocation>
</comment>
<evidence type="ECO:0000313" key="8">
    <source>
        <dbReference type="EMBL" id="KAJ6219786.1"/>
    </source>
</evidence>
<dbReference type="PROSITE" id="PS00636">
    <property type="entry name" value="DNAJ_1"/>
    <property type="match status" value="1"/>
</dbReference>
<keyword evidence="2" id="KW-0472">Membrane</keyword>
<evidence type="ECO:0000256" key="2">
    <source>
        <dbReference type="ARBA" id="ARBA00023136"/>
    </source>
</evidence>
<dbReference type="InterPro" id="IPR018253">
    <property type="entry name" value="DnaJ_domain_CS"/>
</dbReference>
<evidence type="ECO:0000256" key="1">
    <source>
        <dbReference type="ARBA" id="ARBA00004635"/>
    </source>
</evidence>
<dbReference type="InterPro" id="IPR001623">
    <property type="entry name" value="DnaJ_domain"/>
</dbReference>
<dbReference type="AlphaFoldDB" id="A0A9Q0RMJ4"/>
<dbReference type="OMA" id="SYKTDAY"/>
<reference evidence="8" key="1">
    <citation type="submission" date="2022-12" db="EMBL/GenBank/DDBJ databases">
        <title>Genome assemblies of Blomia tropicalis.</title>
        <authorList>
            <person name="Cui Y."/>
        </authorList>
    </citation>
    <scope>NUCLEOTIDE SEQUENCE</scope>
    <source>
        <tissue evidence="8">Adult mites</tissue>
    </source>
</reference>
<dbReference type="PRINTS" id="PR00625">
    <property type="entry name" value="JDOMAIN"/>
</dbReference>
<comment type="caution">
    <text evidence="8">The sequence shown here is derived from an EMBL/GenBank/DDBJ whole genome shotgun (WGS) entry which is preliminary data.</text>
</comment>
<name>A0A9Q0RMJ4_BLOTA</name>
<dbReference type="EMBL" id="JAPWDV010000002">
    <property type="protein sequence ID" value="KAJ6219786.1"/>
    <property type="molecule type" value="Genomic_DNA"/>
</dbReference>
<dbReference type="SMART" id="SM00271">
    <property type="entry name" value="DnaJ"/>
    <property type="match status" value="1"/>
</dbReference>
<proteinExistence type="predicted"/>
<dbReference type="SUPFAM" id="SSF46565">
    <property type="entry name" value="Chaperone J-domain"/>
    <property type="match status" value="1"/>
</dbReference>
<dbReference type="GO" id="GO:0016020">
    <property type="term" value="C:membrane"/>
    <property type="evidence" value="ECO:0007669"/>
    <property type="project" value="UniProtKB-SubCell"/>
</dbReference>
<evidence type="ECO:0000256" key="6">
    <source>
        <dbReference type="SAM" id="MobiDB-lite"/>
    </source>
</evidence>
<dbReference type="Proteomes" id="UP001142055">
    <property type="component" value="Chromosome 2"/>
</dbReference>
<dbReference type="InterPro" id="IPR036869">
    <property type="entry name" value="J_dom_sf"/>
</dbReference>